<name>A0A0R1TXT2_9LACO</name>
<dbReference type="EMBL" id="AZFJ01000054">
    <property type="protein sequence ID" value="KRL85044.1"/>
    <property type="molecule type" value="Genomic_DNA"/>
</dbReference>
<dbReference type="OrthoDB" id="152510at2"/>
<proteinExistence type="predicted"/>
<dbReference type="RefSeq" id="WP_054650521.1">
    <property type="nucleotide sequence ID" value="NZ_AZFJ01000054.1"/>
</dbReference>
<dbReference type="Proteomes" id="UP000051922">
    <property type="component" value="Unassembled WGS sequence"/>
</dbReference>
<evidence type="ECO:0000259" key="1">
    <source>
        <dbReference type="Pfam" id="PF13460"/>
    </source>
</evidence>
<accession>A0A0R1TXT2</accession>
<dbReference type="SUPFAM" id="SSF51735">
    <property type="entry name" value="NAD(P)-binding Rossmann-fold domains"/>
    <property type="match status" value="1"/>
</dbReference>
<dbReference type="AlphaFoldDB" id="A0A0R1TXT2"/>
<dbReference type="InterPro" id="IPR016040">
    <property type="entry name" value="NAD(P)-bd_dom"/>
</dbReference>
<dbReference type="PANTHER" id="PTHR47129:SF1">
    <property type="entry name" value="NMRA-LIKE DOMAIN-CONTAINING PROTEIN"/>
    <property type="match status" value="1"/>
</dbReference>
<dbReference type="Gene3D" id="3.90.25.10">
    <property type="entry name" value="UDP-galactose 4-epimerase, domain 1"/>
    <property type="match status" value="1"/>
</dbReference>
<keyword evidence="3" id="KW-1185">Reference proteome</keyword>
<organism evidence="2 3">
    <name type="scientific">Lacticaseibacillus pantheris DSM 15945 = JCM 12539 = NBRC 106106</name>
    <dbReference type="NCBI Taxonomy" id="1423783"/>
    <lineage>
        <taxon>Bacteria</taxon>
        <taxon>Bacillati</taxon>
        <taxon>Bacillota</taxon>
        <taxon>Bacilli</taxon>
        <taxon>Lactobacillales</taxon>
        <taxon>Lactobacillaceae</taxon>
        <taxon>Lacticaseibacillus</taxon>
    </lineage>
</organism>
<dbReference type="Pfam" id="PF13460">
    <property type="entry name" value="NAD_binding_10"/>
    <property type="match status" value="1"/>
</dbReference>
<reference evidence="2 3" key="1">
    <citation type="journal article" date="2015" name="Genome Announc.">
        <title>Expanding the biotechnology potential of lactobacilli through comparative genomics of 213 strains and associated genera.</title>
        <authorList>
            <person name="Sun Z."/>
            <person name="Harris H.M."/>
            <person name="McCann A."/>
            <person name="Guo C."/>
            <person name="Argimon S."/>
            <person name="Zhang W."/>
            <person name="Yang X."/>
            <person name="Jeffery I.B."/>
            <person name="Cooney J.C."/>
            <person name="Kagawa T.F."/>
            <person name="Liu W."/>
            <person name="Song Y."/>
            <person name="Salvetti E."/>
            <person name="Wrobel A."/>
            <person name="Rasinkangas P."/>
            <person name="Parkhill J."/>
            <person name="Rea M.C."/>
            <person name="O'Sullivan O."/>
            <person name="Ritari J."/>
            <person name="Douillard F.P."/>
            <person name="Paul Ross R."/>
            <person name="Yang R."/>
            <person name="Briner A.E."/>
            <person name="Felis G.E."/>
            <person name="de Vos W.M."/>
            <person name="Barrangou R."/>
            <person name="Klaenhammer T.R."/>
            <person name="Caufield P.W."/>
            <person name="Cui Y."/>
            <person name="Zhang H."/>
            <person name="O'Toole P.W."/>
        </authorList>
    </citation>
    <scope>NUCLEOTIDE SEQUENCE [LARGE SCALE GENOMIC DNA]</scope>
    <source>
        <strain evidence="2 3">DSM 15945</strain>
    </source>
</reference>
<evidence type="ECO:0000313" key="2">
    <source>
        <dbReference type="EMBL" id="KRL85044.1"/>
    </source>
</evidence>
<evidence type="ECO:0000313" key="3">
    <source>
        <dbReference type="Proteomes" id="UP000051922"/>
    </source>
</evidence>
<feature type="domain" description="NAD(P)-binding" evidence="1">
    <location>
        <begin position="8"/>
        <end position="162"/>
    </location>
</feature>
<dbReference type="STRING" id="1423783.FC50_GL001836"/>
<dbReference type="PATRIC" id="fig|1423783.4.peg.1881"/>
<gene>
    <name evidence="2" type="ORF">FC50_GL001836</name>
</gene>
<protein>
    <recommendedName>
        <fullName evidence="1">NAD(P)-binding domain-containing protein</fullName>
    </recommendedName>
</protein>
<sequence length="282" mass="30634">MTTYALTGVTGRFGRTAVKRLVELVGSENVVALARNVERAKKLVPAGVTVRPGNYDDVDQLTTSLQGVDRLLLISSQPGGPVPREQQHRNVIDAAKAAGVSFVAYTSFPRADRSTAALAADHRVTEDYIRDSGLDYSFLRNNWYLENESSTLRHAHAGRPFVYSAAAGKAGWALEREYAEAAADVLAMDQPRTQYEFAGPARTYKDLADATQGDFDVLSVDDEAYSAGLQQAGLDEPTAQLITSFQTLIRDGQLDVDSTDLQDVLGHELTPIEDAIRDVVGD</sequence>
<dbReference type="Gene3D" id="3.40.50.720">
    <property type="entry name" value="NAD(P)-binding Rossmann-like Domain"/>
    <property type="match status" value="1"/>
</dbReference>
<dbReference type="PANTHER" id="PTHR47129">
    <property type="entry name" value="QUINONE OXIDOREDUCTASE 2"/>
    <property type="match status" value="1"/>
</dbReference>
<comment type="caution">
    <text evidence="2">The sequence shown here is derived from an EMBL/GenBank/DDBJ whole genome shotgun (WGS) entry which is preliminary data.</text>
</comment>
<dbReference type="InterPro" id="IPR052718">
    <property type="entry name" value="NmrA-type_oxidoreductase"/>
</dbReference>
<dbReference type="InterPro" id="IPR036291">
    <property type="entry name" value="NAD(P)-bd_dom_sf"/>
</dbReference>